<evidence type="ECO:0000313" key="2">
    <source>
        <dbReference type="Proteomes" id="UP000193738"/>
    </source>
</evidence>
<accession>A0A1X1V9Y6</accession>
<sequence>MSNGQAGDTHYHQGIGNTVCKLRDISSYAFLCVIACRTDGFVDHLAHFMGAHAKYPRVDAESGQASMPVNRHLDGTCLVCRGERLGAHPVNLLVEKRHHGVGLIKHPSDLEVMSRAHVISVDSRGGVSDSRQQHY</sequence>
<reference evidence="1 2" key="1">
    <citation type="submission" date="2016-01" db="EMBL/GenBank/DDBJ databases">
        <title>The new phylogeny of the genus Mycobacterium.</title>
        <authorList>
            <person name="Tarcisio F."/>
            <person name="Conor M."/>
            <person name="Antonella G."/>
            <person name="Elisabetta G."/>
            <person name="Giulia F.S."/>
            <person name="Sara T."/>
            <person name="Anna F."/>
            <person name="Clotilde B."/>
            <person name="Roberto B."/>
            <person name="Veronica D.S."/>
            <person name="Fabio R."/>
            <person name="Monica P."/>
            <person name="Olivier J."/>
            <person name="Enrico T."/>
            <person name="Nicola S."/>
        </authorList>
    </citation>
    <scope>NUCLEOTIDE SEQUENCE [LARGE SCALE GENOMIC DNA]</scope>
    <source>
        <strain evidence="1 2">DSM 43505</strain>
    </source>
</reference>
<dbReference type="Proteomes" id="UP000193738">
    <property type="component" value="Unassembled WGS sequence"/>
</dbReference>
<name>A0A1X1V9Y6_MYCGS</name>
<evidence type="ECO:0000313" key="1">
    <source>
        <dbReference type="EMBL" id="ORV65877.1"/>
    </source>
</evidence>
<dbReference type="STRING" id="1777.AWC07_12530"/>
<comment type="caution">
    <text evidence="1">The sequence shown here is derived from an EMBL/GenBank/DDBJ whole genome shotgun (WGS) entry which is preliminary data.</text>
</comment>
<proteinExistence type="predicted"/>
<protein>
    <submittedName>
        <fullName evidence="1">Uncharacterized protein</fullName>
    </submittedName>
</protein>
<gene>
    <name evidence="1" type="ORF">AWC07_12530</name>
</gene>
<dbReference type="EMBL" id="LQOX01000119">
    <property type="protein sequence ID" value="ORV65877.1"/>
    <property type="molecule type" value="Genomic_DNA"/>
</dbReference>
<keyword evidence="2" id="KW-1185">Reference proteome</keyword>
<organism evidence="1 2">
    <name type="scientific">Mycobacterium gastri</name>
    <dbReference type="NCBI Taxonomy" id="1777"/>
    <lineage>
        <taxon>Bacteria</taxon>
        <taxon>Bacillati</taxon>
        <taxon>Actinomycetota</taxon>
        <taxon>Actinomycetes</taxon>
        <taxon>Mycobacteriales</taxon>
        <taxon>Mycobacteriaceae</taxon>
        <taxon>Mycobacterium</taxon>
    </lineage>
</organism>
<dbReference type="AlphaFoldDB" id="A0A1X1V9Y6"/>